<evidence type="ECO:0000256" key="1">
    <source>
        <dbReference type="SAM" id="MobiDB-lite"/>
    </source>
</evidence>
<keyword evidence="3" id="KW-1185">Reference proteome</keyword>
<evidence type="ECO:0000313" key="3">
    <source>
        <dbReference type="Proteomes" id="UP001149813"/>
    </source>
</evidence>
<feature type="region of interest" description="Disordered" evidence="1">
    <location>
        <begin position="285"/>
        <end position="309"/>
    </location>
</feature>
<organism evidence="2 3">
    <name type="scientific">Coemansia erecta</name>
    <dbReference type="NCBI Taxonomy" id="147472"/>
    <lineage>
        <taxon>Eukaryota</taxon>
        <taxon>Fungi</taxon>
        <taxon>Fungi incertae sedis</taxon>
        <taxon>Zoopagomycota</taxon>
        <taxon>Kickxellomycotina</taxon>
        <taxon>Kickxellomycetes</taxon>
        <taxon>Kickxellales</taxon>
        <taxon>Kickxellaceae</taxon>
        <taxon>Coemansia</taxon>
    </lineage>
</organism>
<feature type="compositionally biased region" description="Low complexity" evidence="1">
    <location>
        <begin position="287"/>
        <end position="309"/>
    </location>
</feature>
<evidence type="ECO:0000313" key="2">
    <source>
        <dbReference type="EMBL" id="KAJ1724052.1"/>
    </source>
</evidence>
<accession>A0A9W7Y564</accession>
<gene>
    <name evidence="2" type="ORF">LPJ53_001626</name>
</gene>
<protein>
    <recommendedName>
        <fullName evidence="4">Arrestin-like N-terminal domain-containing protein</fullName>
    </recommendedName>
</protein>
<dbReference type="Proteomes" id="UP001149813">
    <property type="component" value="Unassembled WGS sequence"/>
</dbReference>
<dbReference type="EMBL" id="JANBOJ010000043">
    <property type="protein sequence ID" value="KAJ1724052.1"/>
    <property type="molecule type" value="Genomic_DNA"/>
</dbReference>
<name>A0A9W7Y564_9FUNG</name>
<proteinExistence type="predicted"/>
<dbReference type="OrthoDB" id="5588231at2759"/>
<dbReference type="AlphaFoldDB" id="A0A9W7Y564"/>
<feature type="compositionally biased region" description="Low complexity" evidence="1">
    <location>
        <begin position="255"/>
        <end position="272"/>
    </location>
</feature>
<comment type="caution">
    <text evidence="2">The sequence shown here is derived from an EMBL/GenBank/DDBJ whole genome shotgun (WGS) entry which is preliminary data.</text>
</comment>
<feature type="region of interest" description="Disordered" evidence="1">
    <location>
        <begin position="244"/>
        <end position="273"/>
    </location>
</feature>
<reference evidence="2" key="1">
    <citation type="submission" date="2022-07" db="EMBL/GenBank/DDBJ databases">
        <title>Phylogenomic reconstructions and comparative analyses of Kickxellomycotina fungi.</title>
        <authorList>
            <person name="Reynolds N.K."/>
            <person name="Stajich J.E."/>
            <person name="Barry K."/>
            <person name="Grigoriev I.V."/>
            <person name="Crous P."/>
            <person name="Smith M.E."/>
        </authorList>
    </citation>
    <scope>NUCLEOTIDE SEQUENCE</scope>
    <source>
        <strain evidence="2">NBRC 32514</strain>
    </source>
</reference>
<evidence type="ECO:0008006" key="4">
    <source>
        <dbReference type="Google" id="ProtNLM"/>
    </source>
</evidence>
<sequence>MTTATSAKAAAAAAAADPVAAATFVPASKTDFGKGPRLEIQISIDSNPVIASASRQKSAVIRGTVTVTSRQKQPAHPVHLRLTGTKTQNRPTQTIGVTRPSTHEFLRLTQTLPCMTSPIGQYSVGVYKQGFVFALDDITALPKTLDVPQCIIEYSVHAATGRRGILLGWPTGGAVQASERLVVVDAQECGGGGGGGDRASVVRSGVLGAYGDGDEARVPRFSVEMQCGRAATGQDVRLGLDVRLATGGPADGDRSSGSQSSGRRSSASRPAGILRRASMRSAGLLTLGSSKSRGSKDSGSSGSSAGSPGGVPLVGAAAASSYVVRAKLVQKVRYVGDPSDAAHMFWAQRVVARADAQQPVEVDGDGDGDGGGDGEGRVHVAWSLHVPEDAQASVQASDVQVQYDVVVAFHRRRRGGALRSLAGRPHGKCVECRLPLHVVPRGLSADER</sequence>